<dbReference type="STRING" id="350688.Clos_0953"/>
<protein>
    <submittedName>
        <fullName evidence="1">Component of glycine reductase complex</fullName>
    </submittedName>
</protein>
<keyword evidence="2" id="KW-1185">Reference proteome</keyword>
<proteinExistence type="predicted"/>
<accession>A8MFW2</accession>
<dbReference type="HOGENOM" id="CLU_132073_0_0_9"/>
<sequence>MEDVLAIIITNNPQVKEEYGDKYQIALIEGTYLEVLYSARDKVHEGHRLLTHPLSGSVKPNETPYKSLIISKEKQSLHMDSLMIIEDSIGTAQKFMNTKMPRQWNDEILRDFMEIDFRLISSGIESMRQFC</sequence>
<dbReference type="EMBL" id="CP000853">
    <property type="protein sequence ID" value="ABW18500.1"/>
    <property type="molecule type" value="Genomic_DNA"/>
</dbReference>
<reference evidence="2" key="1">
    <citation type="submission" date="2007-10" db="EMBL/GenBank/DDBJ databases">
        <title>Complete genome of Alkaliphilus oremlandii OhILAs.</title>
        <authorList>
            <person name="Copeland A."/>
            <person name="Lucas S."/>
            <person name="Lapidus A."/>
            <person name="Barry K."/>
            <person name="Detter J.C."/>
            <person name="Glavina del Rio T."/>
            <person name="Hammon N."/>
            <person name="Israni S."/>
            <person name="Dalin E."/>
            <person name="Tice H."/>
            <person name="Pitluck S."/>
            <person name="Chain P."/>
            <person name="Malfatti S."/>
            <person name="Shin M."/>
            <person name="Vergez L."/>
            <person name="Schmutz J."/>
            <person name="Larimer F."/>
            <person name="Land M."/>
            <person name="Hauser L."/>
            <person name="Kyrpides N."/>
            <person name="Mikhailova N."/>
            <person name="Stolz J.F."/>
            <person name="Dawson A."/>
            <person name="Fisher E."/>
            <person name="Crable B."/>
            <person name="Perera E."/>
            <person name="Lisak J."/>
            <person name="Ranganathan M."/>
            <person name="Basu P."/>
            <person name="Richardson P."/>
        </authorList>
    </citation>
    <scope>NUCLEOTIDE SEQUENCE [LARGE SCALE GENOMIC DNA]</scope>
    <source>
        <strain evidence="2">OhILAs</strain>
    </source>
</reference>
<dbReference type="AlphaFoldDB" id="A8MFW2"/>
<dbReference type="Proteomes" id="UP000000269">
    <property type="component" value="Chromosome"/>
</dbReference>
<gene>
    <name evidence="1" type="ordered locus">Clos_0953</name>
</gene>
<evidence type="ECO:0000313" key="1">
    <source>
        <dbReference type="EMBL" id="ABW18500.1"/>
    </source>
</evidence>
<dbReference type="KEGG" id="aoe:Clos_0953"/>
<evidence type="ECO:0000313" key="2">
    <source>
        <dbReference type="Proteomes" id="UP000000269"/>
    </source>
</evidence>
<dbReference type="InterPro" id="IPR047735">
    <property type="entry name" value="GrdX-like"/>
</dbReference>
<organism evidence="1 2">
    <name type="scientific">Alkaliphilus oremlandii (strain OhILAs)</name>
    <name type="common">Clostridium oremlandii (strain OhILAs)</name>
    <dbReference type="NCBI Taxonomy" id="350688"/>
    <lineage>
        <taxon>Bacteria</taxon>
        <taxon>Bacillati</taxon>
        <taxon>Bacillota</taxon>
        <taxon>Clostridia</taxon>
        <taxon>Peptostreptococcales</taxon>
        <taxon>Natronincolaceae</taxon>
        <taxon>Alkaliphilus</taxon>
    </lineage>
</organism>
<dbReference type="NCBIfam" id="NF038093">
    <property type="entry name" value="GrdX"/>
    <property type="match status" value="1"/>
</dbReference>
<dbReference type="eggNOG" id="ENOG5032Y6H">
    <property type="taxonomic scope" value="Bacteria"/>
</dbReference>
<name>A8MFW2_ALKOO</name>